<dbReference type="Gramene" id="TraesWEE_scaffold_067324_01G000400.1">
    <property type="protein sequence ID" value="TraesWEE_scaffold_067324_01G000400.1"/>
    <property type="gene ID" value="TraesWEE_scaffold_067324_01G000400"/>
</dbReference>
<dbReference type="Gramene" id="TraesRN4A0100890300.1">
    <property type="protein sequence ID" value="TraesRN4A0100890300.1"/>
    <property type="gene ID" value="TraesRN4A0100890300"/>
</dbReference>
<dbReference type="AlphaFoldDB" id="A0A3B6I2J2"/>
<evidence type="ECO:0000313" key="2">
    <source>
        <dbReference type="EnsemblPlants" id="TraesCS4A02G348100.1.cds1"/>
    </source>
</evidence>
<dbReference type="Gramene" id="TraesSTA4A03G02161670.1">
    <property type="protein sequence ID" value="TraesSTA4A03G02161670.1.CDS1"/>
    <property type="gene ID" value="TraesSTA4A03G02161670"/>
</dbReference>
<proteinExistence type="predicted"/>
<dbReference type="OrthoDB" id="761790at2759"/>
<evidence type="ECO:0000256" key="1">
    <source>
        <dbReference type="SAM" id="MobiDB-lite"/>
    </source>
</evidence>
<dbReference type="PANTHER" id="PTHR31348">
    <property type="entry name" value="EID1-LIKE F-BOX PROTEIN 2-RELATED"/>
    <property type="match status" value="1"/>
</dbReference>
<dbReference type="Proteomes" id="UP000019116">
    <property type="component" value="Chromosome 4A"/>
</dbReference>
<name>A0A3B6I2J2_WHEAT</name>
<dbReference type="EnsemblPlants" id="TraesCS4A02G348100.1">
    <property type="protein sequence ID" value="TraesCS4A02G348100.1.cds1"/>
    <property type="gene ID" value="TraesCS4A02G348100"/>
</dbReference>
<dbReference type="InterPro" id="IPR040267">
    <property type="entry name" value="EID1-like"/>
</dbReference>
<dbReference type="GO" id="GO:0005634">
    <property type="term" value="C:nucleus"/>
    <property type="evidence" value="ECO:0000318"/>
    <property type="project" value="GO_Central"/>
</dbReference>
<dbReference type="Gramene" id="TraesCAD_scaffold_011337_01G000500.1">
    <property type="protein sequence ID" value="TraesCAD_scaffold_011337_01G000500.1"/>
    <property type="gene ID" value="TraesCAD_scaffold_011337_01G000500"/>
</dbReference>
<gene>
    <name evidence="2" type="primary">LOC123082721</name>
</gene>
<sequence length="315" mass="33473">MGADDVPSSGQLARSSPHRWDGDGTMTVSKAIAADEWSSGGRCIGARIRGVNVGILDEQVLTLVFRSISWDPRALCALARACRRLRAVVDRVLWRELCVARAPRMVAALSTGPSSGRVPGGWPALAKLLLFCCGAAGAGVPGHLAAFSPFSKTSGRSFLSRRCAGDLLYASDPCEHAMAAAAAADDDDDDVGAYRGVFGGFMRSRTRACLVGRHAPLEPRVRCPCCGAGVWSLTDAGLVPRSACRRLGARDGRLVYFVCVSGHLHGSCWLARLSSSDGGGGDDSHNNRHLPKVKSLCWNLVFPCTCICSSIYTFF</sequence>
<accession>A0A3B6I2J2</accession>
<dbReference type="STRING" id="4565.A0A3B6I2J2"/>
<dbReference type="GeneID" id="123082721"/>
<organism evidence="2">
    <name type="scientific">Triticum aestivum</name>
    <name type="common">Wheat</name>
    <dbReference type="NCBI Taxonomy" id="4565"/>
    <lineage>
        <taxon>Eukaryota</taxon>
        <taxon>Viridiplantae</taxon>
        <taxon>Streptophyta</taxon>
        <taxon>Embryophyta</taxon>
        <taxon>Tracheophyta</taxon>
        <taxon>Spermatophyta</taxon>
        <taxon>Magnoliopsida</taxon>
        <taxon>Liliopsida</taxon>
        <taxon>Poales</taxon>
        <taxon>Poaceae</taxon>
        <taxon>BOP clade</taxon>
        <taxon>Pooideae</taxon>
        <taxon>Triticodae</taxon>
        <taxon>Triticeae</taxon>
        <taxon>Triticinae</taxon>
        <taxon>Triticum</taxon>
    </lineage>
</organism>
<dbReference type="SUPFAM" id="SSF81383">
    <property type="entry name" value="F-box domain"/>
    <property type="match status" value="1"/>
</dbReference>
<dbReference type="GO" id="GO:0009738">
    <property type="term" value="P:abscisic acid-activated signaling pathway"/>
    <property type="evidence" value="ECO:0000318"/>
    <property type="project" value="GO_Central"/>
</dbReference>
<dbReference type="Gramene" id="TraesLDM4A03G02163100.1">
    <property type="protein sequence ID" value="TraesLDM4A03G02163100.1.CDS1"/>
    <property type="gene ID" value="TraesLDM4A03G02163100"/>
</dbReference>
<dbReference type="PaxDb" id="4565-Traes_4AL_6DEBEED0F.1"/>
<protein>
    <recommendedName>
        <fullName evidence="4">F-box domain-containing protein</fullName>
    </recommendedName>
</protein>
<evidence type="ECO:0008006" key="4">
    <source>
        <dbReference type="Google" id="ProtNLM"/>
    </source>
</evidence>
<dbReference type="Gramene" id="TraesCS4A02G348100.1">
    <property type="protein sequence ID" value="TraesCS4A02G348100.1.cds1"/>
    <property type="gene ID" value="TraesCS4A02G348100"/>
</dbReference>
<evidence type="ECO:0000313" key="3">
    <source>
        <dbReference type="Proteomes" id="UP000019116"/>
    </source>
</evidence>
<dbReference type="OMA" id="MSHAPRM"/>
<dbReference type="InterPro" id="IPR036047">
    <property type="entry name" value="F-box-like_dom_sf"/>
</dbReference>
<dbReference type="Gramene" id="TraesCS4A03G0862800.1">
    <property type="protein sequence ID" value="TraesCS4A03G0862800.1.CDS1"/>
    <property type="gene ID" value="TraesCS4A03G0862800"/>
</dbReference>
<feature type="region of interest" description="Disordered" evidence="1">
    <location>
        <begin position="1"/>
        <end position="24"/>
    </location>
</feature>
<dbReference type="Gramene" id="TraesROB_scaffold_018109_01G000400.1">
    <property type="protein sequence ID" value="TraesROB_scaffold_018109_01G000400.1"/>
    <property type="gene ID" value="TraesROB_scaffold_018109_01G000400"/>
</dbReference>
<dbReference type="Gramene" id="TraesCLE_scaffold_003912_01G000700.1">
    <property type="protein sequence ID" value="TraesCLE_scaffold_003912_01G000700.1"/>
    <property type="gene ID" value="TraesCLE_scaffold_003912_01G000700"/>
</dbReference>
<keyword evidence="3" id="KW-1185">Reference proteome</keyword>
<dbReference type="RefSeq" id="XP_044360923.1">
    <property type="nucleotide sequence ID" value="XM_044504988.1"/>
</dbReference>
<dbReference type="PANTHER" id="PTHR31348:SF3">
    <property type="entry name" value="EID1-LIKE F-BOX PROTEIN 3"/>
    <property type="match status" value="1"/>
</dbReference>
<reference evidence="2" key="1">
    <citation type="submission" date="2018-08" db="EMBL/GenBank/DDBJ databases">
        <authorList>
            <person name="Rossello M."/>
        </authorList>
    </citation>
    <scope>NUCLEOTIDE SEQUENCE [LARGE SCALE GENOMIC DNA]</scope>
    <source>
        <strain evidence="2">cv. Chinese Spring</strain>
    </source>
</reference>
<reference evidence="2" key="2">
    <citation type="submission" date="2018-10" db="UniProtKB">
        <authorList>
            <consortium name="EnsemblPlants"/>
        </authorList>
    </citation>
    <scope>IDENTIFICATION</scope>
</reference>